<organism evidence="1 2">
    <name type="scientific">Guptibacillus hwajinpoensis</name>
    <dbReference type="NCBI Taxonomy" id="208199"/>
    <lineage>
        <taxon>Bacteria</taxon>
        <taxon>Bacillati</taxon>
        <taxon>Bacillota</taxon>
        <taxon>Bacilli</taxon>
        <taxon>Bacillales</taxon>
        <taxon>Guptibacillaceae</taxon>
        <taxon>Guptibacillus</taxon>
    </lineage>
</organism>
<dbReference type="Proteomes" id="UP000447833">
    <property type="component" value="Unassembled WGS sequence"/>
</dbReference>
<evidence type="ECO:0000313" key="1">
    <source>
        <dbReference type="EMBL" id="MYL65785.1"/>
    </source>
</evidence>
<dbReference type="InterPro" id="IPR018672">
    <property type="entry name" value="DUF2140"/>
</dbReference>
<protein>
    <submittedName>
        <fullName evidence="1">DUF2140 family protein</fullName>
    </submittedName>
</protein>
<gene>
    <name evidence="1" type="ORF">GLW07_20695</name>
</gene>
<reference evidence="1 2" key="1">
    <citation type="submission" date="2019-11" db="EMBL/GenBank/DDBJ databases">
        <title>Genome sequences of 17 halophilic strains isolated from different environments.</title>
        <authorList>
            <person name="Furrow R.E."/>
        </authorList>
    </citation>
    <scope>NUCLEOTIDE SEQUENCE [LARGE SCALE GENOMIC DNA]</scope>
    <source>
        <strain evidence="1 2">22506_14_FS</strain>
    </source>
</reference>
<dbReference type="AlphaFoldDB" id="A0A845F582"/>
<name>A0A845F582_9BACL</name>
<dbReference type="EMBL" id="WMEY01000010">
    <property type="protein sequence ID" value="MYL65785.1"/>
    <property type="molecule type" value="Genomic_DNA"/>
</dbReference>
<evidence type="ECO:0000313" key="2">
    <source>
        <dbReference type="Proteomes" id="UP000447833"/>
    </source>
</evidence>
<dbReference type="Pfam" id="PF09911">
    <property type="entry name" value="DUF2140"/>
    <property type="match status" value="1"/>
</dbReference>
<accession>A0A845F582</accession>
<proteinExistence type="predicted"/>
<comment type="caution">
    <text evidence="1">The sequence shown here is derived from an EMBL/GenBank/DDBJ whole genome shotgun (WGS) entry which is preliminary data.</text>
</comment>
<sequence length="198" mass="22928">MFKNRWKTAFIILLAAVVLIFAGVVGFYQYYFPESEIAKLSNEKNTEEPFETTFSIQMKKDELNEIINQELEKYSEKQKNIGYSVNLDELASFQGYVTIFDRKVDFFLKFEPQVQPNGDLLLKEKSFQIGLLELPSDKVLSFIKKQASLPPEITIDSDKGTIYMAVSELELKNDMKLRAKSFDLPNDEIVFDAYYPIN</sequence>
<dbReference type="RefSeq" id="WP_160921425.1">
    <property type="nucleotide sequence ID" value="NZ_WMEY01000010.1"/>
</dbReference>